<gene>
    <name evidence="3" type="ORF">TBH_C2197</name>
</gene>
<feature type="transmembrane region" description="Helical" evidence="1">
    <location>
        <begin position="32"/>
        <end position="60"/>
    </location>
</feature>
<protein>
    <recommendedName>
        <fullName evidence="2">Inner membrane protein YgaP-like transmembrane domain-containing protein</fullName>
    </recommendedName>
</protein>
<dbReference type="EMBL" id="AP012273">
    <property type="protein sequence ID" value="BAO45108.1"/>
    <property type="molecule type" value="Genomic_DNA"/>
</dbReference>
<keyword evidence="1" id="KW-0812">Transmembrane</keyword>
<dbReference type="OrthoDB" id="9799383at2"/>
<dbReference type="Proteomes" id="UP000031631">
    <property type="component" value="Chromosome"/>
</dbReference>
<proteinExistence type="predicted"/>
<dbReference type="InterPro" id="IPR021309">
    <property type="entry name" value="YgaP-like_TM"/>
</dbReference>
<keyword evidence="4" id="KW-1185">Reference proteome</keyword>
<dbReference type="AlphaFoldDB" id="A0A7U6GK64"/>
<evidence type="ECO:0000259" key="2">
    <source>
        <dbReference type="Pfam" id="PF11127"/>
    </source>
</evidence>
<evidence type="ECO:0000256" key="1">
    <source>
        <dbReference type="SAM" id="Phobius"/>
    </source>
</evidence>
<feature type="domain" description="Inner membrane protein YgaP-like transmembrane" evidence="2">
    <location>
        <begin position="2"/>
        <end position="61"/>
    </location>
</feature>
<dbReference type="Gene3D" id="6.10.140.1340">
    <property type="match status" value="1"/>
</dbReference>
<keyword evidence="1" id="KW-1133">Transmembrane helix</keyword>
<keyword evidence="1" id="KW-0472">Membrane</keyword>
<name>A0A7U6GK64_9GAMM</name>
<dbReference type="RefSeq" id="WP_041068426.1">
    <property type="nucleotide sequence ID" value="NZ_AP012273.1"/>
</dbReference>
<evidence type="ECO:0000313" key="4">
    <source>
        <dbReference type="Proteomes" id="UP000031631"/>
    </source>
</evidence>
<accession>A0A7U6GK64</accession>
<dbReference type="Pfam" id="PF11127">
    <property type="entry name" value="YgaP-like_TM"/>
    <property type="match status" value="1"/>
</dbReference>
<dbReference type="KEGG" id="tbn:TBH_C2197"/>
<reference evidence="3 4" key="1">
    <citation type="journal article" date="2014" name="PLoS ONE">
        <title>Physiological and genomic features of a novel sulfur-oxidizing gammaproteobacterium belonging to a previously uncultivated symbiotic lineage isolated from a hydrothermal vent.</title>
        <authorList>
            <person name="Nunoura T."/>
            <person name="Takaki Y."/>
            <person name="Kazama H."/>
            <person name="Kakuta J."/>
            <person name="Shimamura S."/>
            <person name="Makita H."/>
            <person name="Hirai M."/>
            <person name="Miyazaki M."/>
            <person name="Takai K."/>
        </authorList>
    </citation>
    <scope>NUCLEOTIDE SEQUENCE [LARGE SCALE GENOMIC DNA]</scope>
    <source>
        <strain evidence="3 4">Hiromi1</strain>
    </source>
</reference>
<organism evidence="3 4">
    <name type="scientific">Thiolapillus brandeum</name>
    <dbReference type="NCBI Taxonomy" id="1076588"/>
    <lineage>
        <taxon>Bacteria</taxon>
        <taxon>Pseudomonadati</taxon>
        <taxon>Pseudomonadota</taxon>
        <taxon>Gammaproteobacteria</taxon>
        <taxon>Chromatiales</taxon>
        <taxon>Sedimenticolaceae</taxon>
        <taxon>Thiolapillus</taxon>
    </lineage>
</organism>
<sequence>MSVERMVLAFAGFAILLSLALGWNISPIFHNANWLWFTAFVGANLFQSAFTGFCPLAMILKKLGVKPAGTF</sequence>
<evidence type="ECO:0000313" key="3">
    <source>
        <dbReference type="EMBL" id="BAO45108.1"/>
    </source>
</evidence>